<dbReference type="EMBL" id="QPFP01000023">
    <property type="protein sequence ID" value="TEB30290.1"/>
    <property type="molecule type" value="Genomic_DNA"/>
</dbReference>
<accession>A0A4Y7T858</accession>
<sequence length="58" mass="6477">MSDRKSPQIGHFRHTLSSDYREGQGGGKTLVKVQRVHPSIFRPCRLDTIGRLRATSAA</sequence>
<comment type="caution">
    <text evidence="2">The sequence shown here is derived from an EMBL/GenBank/DDBJ whole genome shotgun (WGS) entry which is preliminary data.</text>
</comment>
<proteinExistence type="predicted"/>
<dbReference type="Proteomes" id="UP000298030">
    <property type="component" value="Unassembled WGS sequence"/>
</dbReference>
<dbReference type="AlphaFoldDB" id="A0A4Y7T858"/>
<gene>
    <name evidence="2" type="ORF">FA13DRAFT_1733592</name>
</gene>
<evidence type="ECO:0000256" key="1">
    <source>
        <dbReference type="SAM" id="MobiDB-lite"/>
    </source>
</evidence>
<evidence type="ECO:0000313" key="2">
    <source>
        <dbReference type="EMBL" id="TEB30290.1"/>
    </source>
</evidence>
<feature type="region of interest" description="Disordered" evidence="1">
    <location>
        <begin position="1"/>
        <end position="26"/>
    </location>
</feature>
<organism evidence="2 3">
    <name type="scientific">Coprinellus micaceus</name>
    <name type="common">Glistening ink-cap mushroom</name>
    <name type="synonym">Coprinus micaceus</name>
    <dbReference type="NCBI Taxonomy" id="71717"/>
    <lineage>
        <taxon>Eukaryota</taxon>
        <taxon>Fungi</taxon>
        <taxon>Dikarya</taxon>
        <taxon>Basidiomycota</taxon>
        <taxon>Agaricomycotina</taxon>
        <taxon>Agaricomycetes</taxon>
        <taxon>Agaricomycetidae</taxon>
        <taxon>Agaricales</taxon>
        <taxon>Agaricineae</taxon>
        <taxon>Psathyrellaceae</taxon>
        <taxon>Coprinellus</taxon>
    </lineage>
</organism>
<evidence type="ECO:0000313" key="3">
    <source>
        <dbReference type="Proteomes" id="UP000298030"/>
    </source>
</evidence>
<protein>
    <submittedName>
        <fullName evidence="2">Uncharacterized protein</fullName>
    </submittedName>
</protein>
<keyword evidence="3" id="KW-1185">Reference proteome</keyword>
<reference evidence="2 3" key="1">
    <citation type="journal article" date="2019" name="Nat. Ecol. Evol.">
        <title>Megaphylogeny resolves global patterns of mushroom evolution.</title>
        <authorList>
            <person name="Varga T."/>
            <person name="Krizsan K."/>
            <person name="Foldi C."/>
            <person name="Dima B."/>
            <person name="Sanchez-Garcia M."/>
            <person name="Sanchez-Ramirez S."/>
            <person name="Szollosi G.J."/>
            <person name="Szarkandi J.G."/>
            <person name="Papp V."/>
            <person name="Albert L."/>
            <person name="Andreopoulos W."/>
            <person name="Angelini C."/>
            <person name="Antonin V."/>
            <person name="Barry K.W."/>
            <person name="Bougher N.L."/>
            <person name="Buchanan P."/>
            <person name="Buyck B."/>
            <person name="Bense V."/>
            <person name="Catcheside P."/>
            <person name="Chovatia M."/>
            <person name="Cooper J."/>
            <person name="Damon W."/>
            <person name="Desjardin D."/>
            <person name="Finy P."/>
            <person name="Geml J."/>
            <person name="Haridas S."/>
            <person name="Hughes K."/>
            <person name="Justo A."/>
            <person name="Karasinski D."/>
            <person name="Kautmanova I."/>
            <person name="Kiss B."/>
            <person name="Kocsube S."/>
            <person name="Kotiranta H."/>
            <person name="LaButti K.M."/>
            <person name="Lechner B.E."/>
            <person name="Liimatainen K."/>
            <person name="Lipzen A."/>
            <person name="Lukacs Z."/>
            <person name="Mihaltcheva S."/>
            <person name="Morgado L.N."/>
            <person name="Niskanen T."/>
            <person name="Noordeloos M.E."/>
            <person name="Ohm R.A."/>
            <person name="Ortiz-Santana B."/>
            <person name="Ovrebo C."/>
            <person name="Racz N."/>
            <person name="Riley R."/>
            <person name="Savchenko A."/>
            <person name="Shiryaev A."/>
            <person name="Soop K."/>
            <person name="Spirin V."/>
            <person name="Szebenyi C."/>
            <person name="Tomsovsky M."/>
            <person name="Tulloss R.E."/>
            <person name="Uehling J."/>
            <person name="Grigoriev I.V."/>
            <person name="Vagvolgyi C."/>
            <person name="Papp T."/>
            <person name="Martin F.M."/>
            <person name="Miettinen O."/>
            <person name="Hibbett D.S."/>
            <person name="Nagy L.G."/>
        </authorList>
    </citation>
    <scope>NUCLEOTIDE SEQUENCE [LARGE SCALE GENOMIC DNA]</scope>
    <source>
        <strain evidence="2 3">FP101781</strain>
    </source>
</reference>
<name>A0A4Y7T858_COPMI</name>